<feature type="transmembrane region" description="Helical" evidence="8">
    <location>
        <begin position="274"/>
        <end position="295"/>
    </location>
</feature>
<feature type="transmembrane region" description="Helical" evidence="8">
    <location>
        <begin position="46"/>
        <end position="67"/>
    </location>
</feature>
<feature type="transmembrane region" description="Helical" evidence="8">
    <location>
        <begin position="404"/>
        <end position="429"/>
    </location>
</feature>
<keyword evidence="3 8" id="KW-0813">Transport</keyword>
<feature type="transmembrane region" description="Helical" evidence="8">
    <location>
        <begin position="357"/>
        <end position="379"/>
    </location>
</feature>
<evidence type="ECO:0000256" key="5">
    <source>
        <dbReference type="ARBA" id="ARBA00022989"/>
    </source>
</evidence>
<dbReference type="PANTHER" id="PTHR43029">
    <property type="entry name" value="AMMONIUM TRANSPORTER MEP2"/>
    <property type="match status" value="1"/>
</dbReference>
<dbReference type="PANTHER" id="PTHR43029:SF10">
    <property type="entry name" value="AMMONIUM TRANSPORTER MEP2"/>
    <property type="match status" value="1"/>
</dbReference>
<keyword evidence="4 8" id="KW-0812">Transmembrane</keyword>
<evidence type="ECO:0000256" key="7">
    <source>
        <dbReference type="ARBA" id="ARBA00023177"/>
    </source>
</evidence>
<dbReference type="InterPro" id="IPR024041">
    <property type="entry name" value="NH4_transpt_AmtB-like_dom"/>
</dbReference>
<evidence type="ECO:0000259" key="10">
    <source>
        <dbReference type="Pfam" id="PF00909"/>
    </source>
</evidence>
<feature type="transmembrane region" description="Helical" evidence="8">
    <location>
        <begin position="244"/>
        <end position="262"/>
    </location>
</feature>
<feature type="transmembrane region" description="Helical" evidence="8">
    <location>
        <begin position="302"/>
        <end position="320"/>
    </location>
</feature>
<dbReference type="SUPFAM" id="SSF111352">
    <property type="entry name" value="Ammonium transporter"/>
    <property type="match status" value="1"/>
</dbReference>
<evidence type="ECO:0000313" key="11">
    <source>
        <dbReference type="EMBL" id="KAK3354627.1"/>
    </source>
</evidence>
<dbReference type="PROSITE" id="PS01219">
    <property type="entry name" value="AMMONIUM_TRANSP"/>
    <property type="match status" value="1"/>
</dbReference>
<feature type="transmembrane region" description="Helical" evidence="8">
    <location>
        <begin position="79"/>
        <end position="97"/>
    </location>
</feature>
<name>A0AAE0JN96_9PEZI</name>
<dbReference type="Pfam" id="PF00909">
    <property type="entry name" value="Ammonium_transp"/>
    <property type="match status" value="1"/>
</dbReference>
<dbReference type="EMBL" id="JAUEPP010000001">
    <property type="protein sequence ID" value="KAK3354627.1"/>
    <property type="molecule type" value="Genomic_DNA"/>
</dbReference>
<feature type="domain" description="Ammonium transporter AmtB-like" evidence="10">
    <location>
        <begin position="47"/>
        <end position="458"/>
    </location>
</feature>
<dbReference type="Gene3D" id="1.10.3430.10">
    <property type="entry name" value="Ammonium transporter AmtB like domains"/>
    <property type="match status" value="1"/>
</dbReference>
<evidence type="ECO:0000256" key="3">
    <source>
        <dbReference type="ARBA" id="ARBA00022448"/>
    </source>
</evidence>
<dbReference type="Proteomes" id="UP001278500">
    <property type="component" value="Unassembled WGS sequence"/>
</dbReference>
<feature type="transmembrane region" description="Helical" evidence="8">
    <location>
        <begin position="196"/>
        <end position="223"/>
    </location>
</feature>
<comment type="subcellular location">
    <subcellularLocation>
        <location evidence="8">Cell membrane</location>
        <topology evidence="8">Multi-pass membrane protein</topology>
    </subcellularLocation>
    <subcellularLocation>
        <location evidence="1">Membrane</location>
        <topology evidence="1">Multi-pass membrane protein</topology>
    </subcellularLocation>
</comment>
<dbReference type="InterPro" id="IPR029020">
    <property type="entry name" value="Ammonium/urea_transptr"/>
</dbReference>
<gene>
    <name evidence="11" type="ORF">B0H65DRAFT_19409</name>
</gene>
<feature type="transmembrane region" description="Helical" evidence="8">
    <location>
        <begin position="326"/>
        <end position="345"/>
    </location>
</feature>
<dbReference type="GO" id="GO:0008519">
    <property type="term" value="F:ammonium channel activity"/>
    <property type="evidence" value="ECO:0007669"/>
    <property type="project" value="InterPro"/>
</dbReference>
<feature type="transmembrane region" description="Helical" evidence="8">
    <location>
        <begin position="166"/>
        <end position="190"/>
    </location>
</feature>
<keyword evidence="6 8" id="KW-0472">Membrane</keyword>
<dbReference type="PRINTS" id="PR00342">
    <property type="entry name" value="RHESUSRHD"/>
</dbReference>
<evidence type="ECO:0000256" key="4">
    <source>
        <dbReference type="ARBA" id="ARBA00022692"/>
    </source>
</evidence>
<dbReference type="AlphaFoldDB" id="A0AAE0JN96"/>
<proteinExistence type="inferred from homology"/>
<comment type="caution">
    <text evidence="11">The sequence shown here is derived from an EMBL/GenBank/DDBJ whole genome shotgun (WGS) entry which is preliminary data.</text>
</comment>
<organism evidence="11 12">
    <name type="scientific">Neurospora tetraspora</name>
    <dbReference type="NCBI Taxonomy" id="94610"/>
    <lineage>
        <taxon>Eukaryota</taxon>
        <taxon>Fungi</taxon>
        <taxon>Dikarya</taxon>
        <taxon>Ascomycota</taxon>
        <taxon>Pezizomycotina</taxon>
        <taxon>Sordariomycetes</taxon>
        <taxon>Sordariomycetidae</taxon>
        <taxon>Sordariales</taxon>
        <taxon>Sordariaceae</taxon>
        <taxon>Neurospora</taxon>
    </lineage>
</organism>
<feature type="transmembrane region" description="Helical" evidence="8">
    <location>
        <begin position="139"/>
        <end position="159"/>
    </location>
</feature>
<dbReference type="FunFam" id="1.10.3430.10:FF:000003">
    <property type="entry name" value="Ammonium transporter"/>
    <property type="match status" value="1"/>
</dbReference>
<feature type="region of interest" description="Disordered" evidence="9">
    <location>
        <begin position="1"/>
        <end position="34"/>
    </location>
</feature>
<dbReference type="InterPro" id="IPR018047">
    <property type="entry name" value="Ammonium_transpt_CS"/>
</dbReference>
<dbReference type="InterPro" id="IPR001905">
    <property type="entry name" value="Ammonium_transpt"/>
</dbReference>
<dbReference type="NCBIfam" id="TIGR00836">
    <property type="entry name" value="amt"/>
    <property type="match status" value="1"/>
</dbReference>
<evidence type="ECO:0000256" key="1">
    <source>
        <dbReference type="ARBA" id="ARBA00004141"/>
    </source>
</evidence>
<dbReference type="RefSeq" id="XP_062686005.1">
    <property type="nucleotide sequence ID" value="XM_062821684.1"/>
</dbReference>
<keyword evidence="7 8" id="KW-0924">Ammonia transport</keyword>
<dbReference type="GeneID" id="87858838"/>
<evidence type="ECO:0000256" key="9">
    <source>
        <dbReference type="SAM" id="MobiDB-lite"/>
    </source>
</evidence>
<evidence type="ECO:0000256" key="6">
    <source>
        <dbReference type="ARBA" id="ARBA00023136"/>
    </source>
</evidence>
<keyword evidence="5 8" id="KW-1133">Transmembrane helix</keyword>
<dbReference type="InterPro" id="IPR002229">
    <property type="entry name" value="RhesusRHD"/>
</dbReference>
<evidence type="ECO:0000256" key="2">
    <source>
        <dbReference type="ARBA" id="ARBA00005887"/>
    </source>
</evidence>
<comment type="similarity">
    <text evidence="2 8">Belongs to the ammonia transporter channel (TC 1.A.11.2) family.</text>
</comment>
<protein>
    <recommendedName>
        <fullName evidence="8">Ammonium transporter</fullName>
    </recommendedName>
</protein>
<dbReference type="GO" id="GO:0005886">
    <property type="term" value="C:plasma membrane"/>
    <property type="evidence" value="ECO:0007669"/>
    <property type="project" value="UniProtKB-SubCell"/>
</dbReference>
<evidence type="ECO:0000256" key="8">
    <source>
        <dbReference type="RuleBase" id="RU362002"/>
    </source>
</evidence>
<sequence>MANNTTSTSTSTRSASATSSAAAHSVTSTSPPSSNGTNTLYHDGDIAFLILCTALVLLMIPGVGFFYSGLSRRKSALSLIFTSILACAVTSIQWFIWGFSLSFSRNVASSGFIGTLSNAFFIGILDQPLVENPHKIPDLLFALYQSLFSAIAVVLAAGAAAERGRLLPCAVFMFVWVTLVYDPVACWTWNPHGQGGWAYAMGVLDFAGGTPVHVVGGCASLAYSMVLGKRRGHGTHELNYRPHNVASVVIGTVFMWVGWFGFNAGSALAANLRAVVAAATTNLAACVGGITWCVLDWRLERKWSAVGFCSGVVAGLIAITPGSGYVPVWAAVPFGILGAGLANYGTKIKFLCNIDDALDTFAVHAVAGLVGNILTGIFASKDITHLDGVTNIDGGWLDHNWKQIIFQLAGSFAGGVYSFVMTALIVFALDHIPGLSLRVSEAAEVMGIDDSEIGEFAYDYVELMREVGIDGGGAGSIMDGVGETGSMFSNTQLRQQPQQVARSASPTAAAGATRVFTREDTKDSGVVFGGGQTSFYQ</sequence>
<evidence type="ECO:0000313" key="12">
    <source>
        <dbReference type="Proteomes" id="UP001278500"/>
    </source>
</evidence>
<keyword evidence="12" id="KW-1185">Reference proteome</keyword>
<accession>A0AAE0JN96</accession>
<reference evidence="11" key="1">
    <citation type="journal article" date="2023" name="Mol. Phylogenet. Evol.">
        <title>Genome-scale phylogeny and comparative genomics of the fungal order Sordariales.</title>
        <authorList>
            <person name="Hensen N."/>
            <person name="Bonometti L."/>
            <person name="Westerberg I."/>
            <person name="Brannstrom I.O."/>
            <person name="Guillou S."/>
            <person name="Cros-Aarteil S."/>
            <person name="Calhoun S."/>
            <person name="Haridas S."/>
            <person name="Kuo A."/>
            <person name="Mondo S."/>
            <person name="Pangilinan J."/>
            <person name="Riley R."/>
            <person name="LaButti K."/>
            <person name="Andreopoulos B."/>
            <person name="Lipzen A."/>
            <person name="Chen C."/>
            <person name="Yan M."/>
            <person name="Daum C."/>
            <person name="Ng V."/>
            <person name="Clum A."/>
            <person name="Steindorff A."/>
            <person name="Ohm R.A."/>
            <person name="Martin F."/>
            <person name="Silar P."/>
            <person name="Natvig D.O."/>
            <person name="Lalanne C."/>
            <person name="Gautier V."/>
            <person name="Ament-Velasquez S.L."/>
            <person name="Kruys A."/>
            <person name="Hutchinson M.I."/>
            <person name="Powell A.J."/>
            <person name="Barry K."/>
            <person name="Miller A.N."/>
            <person name="Grigoriev I.V."/>
            <person name="Debuchy R."/>
            <person name="Gladieux P."/>
            <person name="Hiltunen Thoren M."/>
            <person name="Johannesson H."/>
        </authorList>
    </citation>
    <scope>NUCLEOTIDE SEQUENCE</scope>
    <source>
        <strain evidence="11">CBS 560.94</strain>
    </source>
</reference>
<reference evidence="11" key="2">
    <citation type="submission" date="2023-06" db="EMBL/GenBank/DDBJ databases">
        <authorList>
            <consortium name="Lawrence Berkeley National Laboratory"/>
            <person name="Haridas S."/>
            <person name="Hensen N."/>
            <person name="Bonometti L."/>
            <person name="Westerberg I."/>
            <person name="Brannstrom I.O."/>
            <person name="Guillou S."/>
            <person name="Cros-Aarteil S."/>
            <person name="Calhoun S."/>
            <person name="Kuo A."/>
            <person name="Mondo S."/>
            <person name="Pangilinan J."/>
            <person name="Riley R."/>
            <person name="Labutti K."/>
            <person name="Andreopoulos B."/>
            <person name="Lipzen A."/>
            <person name="Chen C."/>
            <person name="Yanf M."/>
            <person name="Daum C."/>
            <person name="Ng V."/>
            <person name="Clum A."/>
            <person name="Steindorff A."/>
            <person name="Ohm R."/>
            <person name="Martin F."/>
            <person name="Silar P."/>
            <person name="Natvig D."/>
            <person name="Lalanne C."/>
            <person name="Gautier V."/>
            <person name="Ament-Velasquez S.L."/>
            <person name="Kruys A."/>
            <person name="Hutchinson M.I."/>
            <person name="Powell A.J."/>
            <person name="Barry K."/>
            <person name="Miller A.N."/>
            <person name="Grigoriev I.V."/>
            <person name="Debuchy R."/>
            <person name="Gladieux P."/>
            <person name="Thoren M.H."/>
            <person name="Johannesson H."/>
        </authorList>
    </citation>
    <scope>NUCLEOTIDE SEQUENCE</scope>
    <source>
        <strain evidence="11">CBS 560.94</strain>
    </source>
</reference>